<evidence type="ECO:0000313" key="7">
    <source>
        <dbReference type="EMBL" id="OGI42054.1"/>
    </source>
</evidence>
<evidence type="ECO:0000259" key="6">
    <source>
        <dbReference type="PROSITE" id="PS51918"/>
    </source>
</evidence>
<dbReference type="CDD" id="cd21109">
    <property type="entry name" value="SPASM"/>
    <property type="match status" value="1"/>
</dbReference>
<dbReference type="SFLD" id="SFLDG01067">
    <property type="entry name" value="SPASM/twitch_domain_containing"/>
    <property type="match status" value="1"/>
</dbReference>
<dbReference type="InterPro" id="IPR050377">
    <property type="entry name" value="Radical_SAM_PqqE_MftC-like"/>
</dbReference>
<proteinExistence type="predicted"/>
<dbReference type="GO" id="GO:0003824">
    <property type="term" value="F:catalytic activity"/>
    <property type="evidence" value="ECO:0007669"/>
    <property type="project" value="InterPro"/>
</dbReference>
<gene>
    <name evidence="7" type="ORF">A2150_00140</name>
</gene>
<evidence type="ECO:0000313" key="8">
    <source>
        <dbReference type="Proteomes" id="UP000177925"/>
    </source>
</evidence>
<dbReference type="GO" id="GO:0051536">
    <property type="term" value="F:iron-sulfur cluster binding"/>
    <property type="evidence" value="ECO:0007669"/>
    <property type="project" value="UniProtKB-KW"/>
</dbReference>
<name>A0A1F6TAA7_9PROT</name>
<feature type="domain" description="Radical SAM core" evidence="6">
    <location>
        <begin position="27"/>
        <end position="249"/>
    </location>
</feature>
<dbReference type="PANTHER" id="PTHR11228">
    <property type="entry name" value="RADICAL SAM DOMAIN PROTEIN"/>
    <property type="match status" value="1"/>
</dbReference>
<dbReference type="PANTHER" id="PTHR11228:SF7">
    <property type="entry name" value="PQQA PEPTIDE CYCLASE"/>
    <property type="match status" value="1"/>
</dbReference>
<dbReference type="InterPro" id="IPR013785">
    <property type="entry name" value="Aldolase_TIM"/>
</dbReference>
<dbReference type="SFLD" id="SFLDS00029">
    <property type="entry name" value="Radical_SAM"/>
    <property type="match status" value="1"/>
</dbReference>
<keyword evidence="2" id="KW-0949">S-adenosyl-L-methionine</keyword>
<dbReference type="Gene3D" id="3.20.20.70">
    <property type="entry name" value="Aldolase class I"/>
    <property type="match status" value="1"/>
</dbReference>
<dbReference type="GO" id="GO:0046872">
    <property type="term" value="F:metal ion binding"/>
    <property type="evidence" value="ECO:0007669"/>
    <property type="project" value="UniProtKB-KW"/>
</dbReference>
<organism evidence="7 8">
    <name type="scientific">Candidatus Muproteobacteria bacterium RBG_16_64_11</name>
    <dbReference type="NCBI Taxonomy" id="1817758"/>
    <lineage>
        <taxon>Bacteria</taxon>
        <taxon>Pseudomonadati</taxon>
        <taxon>Pseudomonadota</taxon>
        <taxon>Candidatus Muproteobacteria</taxon>
    </lineage>
</organism>
<evidence type="ECO:0000256" key="4">
    <source>
        <dbReference type="ARBA" id="ARBA00023004"/>
    </source>
</evidence>
<dbReference type="Pfam" id="PF04055">
    <property type="entry name" value="Radical_SAM"/>
    <property type="match status" value="1"/>
</dbReference>
<dbReference type="SMART" id="SM00729">
    <property type="entry name" value="Elp3"/>
    <property type="match status" value="1"/>
</dbReference>
<evidence type="ECO:0000256" key="1">
    <source>
        <dbReference type="ARBA" id="ARBA00001966"/>
    </source>
</evidence>
<reference evidence="7 8" key="1">
    <citation type="journal article" date="2016" name="Nat. Commun.">
        <title>Thousands of microbial genomes shed light on interconnected biogeochemical processes in an aquifer system.</title>
        <authorList>
            <person name="Anantharaman K."/>
            <person name="Brown C.T."/>
            <person name="Hug L.A."/>
            <person name="Sharon I."/>
            <person name="Castelle C.J."/>
            <person name="Probst A.J."/>
            <person name="Thomas B.C."/>
            <person name="Singh A."/>
            <person name="Wilkins M.J."/>
            <person name="Karaoz U."/>
            <person name="Brodie E.L."/>
            <person name="Williams K.H."/>
            <person name="Hubbard S.S."/>
            <person name="Banfield J.F."/>
        </authorList>
    </citation>
    <scope>NUCLEOTIDE SEQUENCE [LARGE SCALE GENOMIC DNA]</scope>
</reference>
<accession>A0A1F6TAA7</accession>
<evidence type="ECO:0000256" key="2">
    <source>
        <dbReference type="ARBA" id="ARBA00022691"/>
    </source>
</evidence>
<dbReference type="Pfam" id="PF13186">
    <property type="entry name" value="SPASM"/>
    <property type="match status" value="1"/>
</dbReference>
<comment type="caution">
    <text evidence="7">The sequence shown here is derived from an EMBL/GenBank/DDBJ whole genome shotgun (WGS) entry which is preliminary data.</text>
</comment>
<dbReference type="PROSITE" id="PS51918">
    <property type="entry name" value="RADICAL_SAM"/>
    <property type="match status" value="1"/>
</dbReference>
<dbReference type="Proteomes" id="UP000177925">
    <property type="component" value="Unassembled WGS sequence"/>
</dbReference>
<dbReference type="InterPro" id="IPR023885">
    <property type="entry name" value="4Fe4S-binding_SPASM_dom"/>
</dbReference>
<dbReference type="STRING" id="1817758.A2150_00140"/>
<comment type="cofactor">
    <cofactor evidence="1">
        <name>[4Fe-4S] cluster</name>
        <dbReference type="ChEBI" id="CHEBI:49883"/>
    </cofactor>
</comment>
<sequence length="366" mass="41157">MASLHLIRNELLRATLSPMTGGRASAHIRPTIAAVYLTRFCNSRCTMCDFWKNERDPNELSSEQWGVIFSRLKAFGVDFVGVNASGEMFTRRDVFDILGHLRDLGLGFGINTNGTLLTSRKAKLLANLHPRQVTIGLDGVGDESYFVTRGLKHGFTKISRNLDNLRNVGIHGVYIGSVLMRENMEDWVRIAEFAHEKGLAGVRFTAFHDSYFNQSPTASGSVYSSPEFLAAAEREIEKLIALKRRTGIIKNSEEYLRRVIDYYRGPTSYFPVPCLQGSNRIEIDAYGNVTLCSFMTDSLGNLVRQDMEEIWESEQHRHARDAAYAGNCPKCFLSCYGEENLRLSARGFAQTFGDSLTRATHLLLSR</sequence>
<dbReference type="SUPFAM" id="SSF102114">
    <property type="entry name" value="Radical SAM enzymes"/>
    <property type="match status" value="1"/>
</dbReference>
<evidence type="ECO:0000256" key="3">
    <source>
        <dbReference type="ARBA" id="ARBA00022723"/>
    </source>
</evidence>
<dbReference type="InterPro" id="IPR058240">
    <property type="entry name" value="rSAM_sf"/>
</dbReference>
<keyword evidence="3" id="KW-0479">Metal-binding</keyword>
<dbReference type="InterPro" id="IPR007197">
    <property type="entry name" value="rSAM"/>
</dbReference>
<dbReference type="CDD" id="cd01335">
    <property type="entry name" value="Radical_SAM"/>
    <property type="match status" value="1"/>
</dbReference>
<keyword evidence="4" id="KW-0408">Iron</keyword>
<evidence type="ECO:0000256" key="5">
    <source>
        <dbReference type="ARBA" id="ARBA00023014"/>
    </source>
</evidence>
<dbReference type="AlphaFoldDB" id="A0A1F6TAA7"/>
<dbReference type="InterPro" id="IPR006638">
    <property type="entry name" value="Elp3/MiaA/NifB-like_rSAM"/>
</dbReference>
<protein>
    <recommendedName>
        <fullName evidence="6">Radical SAM core domain-containing protein</fullName>
    </recommendedName>
</protein>
<keyword evidence="5" id="KW-0411">Iron-sulfur</keyword>
<dbReference type="EMBL" id="MFSS01000101">
    <property type="protein sequence ID" value="OGI42054.1"/>
    <property type="molecule type" value="Genomic_DNA"/>
</dbReference>